<feature type="compositionally biased region" description="Acidic residues" evidence="1">
    <location>
        <begin position="17"/>
        <end position="39"/>
    </location>
</feature>
<feature type="compositionally biased region" description="Basic residues" evidence="1">
    <location>
        <begin position="1"/>
        <end position="11"/>
    </location>
</feature>
<name>A0A183LI48_9TREM</name>
<feature type="region of interest" description="Disordered" evidence="1">
    <location>
        <begin position="164"/>
        <end position="210"/>
    </location>
</feature>
<sequence>MGQLKLHHNGKPKKEEEKEEEEEEVEEKGEEEEEEEEEREQEKKEAHLYFSIFLDQLIFHDIFEEKTLFCSKEILFTGLISNSSNNLLWERTKKIPTEEEIRKNRWKWIRHALNKEHNCITRQAFTWNPQGQRRRDRSRNTLHLEMEIDMRRINNNWKELGRKAQDRRLETEEEQEEEEEEEREEEDGGRGGEEREEEEEEEGEREEEDLSFVFTLSIRILMLTQKRERF</sequence>
<feature type="region of interest" description="Disordered" evidence="1">
    <location>
        <begin position="1"/>
        <end position="41"/>
    </location>
</feature>
<dbReference type="Proteomes" id="UP000277204">
    <property type="component" value="Unassembled WGS sequence"/>
</dbReference>
<feature type="compositionally biased region" description="Acidic residues" evidence="1">
    <location>
        <begin position="171"/>
        <end position="187"/>
    </location>
</feature>
<proteinExistence type="predicted"/>
<evidence type="ECO:0000313" key="2">
    <source>
        <dbReference type="EMBL" id="VDO58188.1"/>
    </source>
</evidence>
<evidence type="ECO:0000256" key="1">
    <source>
        <dbReference type="SAM" id="MobiDB-lite"/>
    </source>
</evidence>
<evidence type="ECO:0000313" key="3">
    <source>
        <dbReference type="Proteomes" id="UP000277204"/>
    </source>
</evidence>
<organism evidence="2 3">
    <name type="scientific">Schistosoma margrebowiei</name>
    <dbReference type="NCBI Taxonomy" id="48269"/>
    <lineage>
        <taxon>Eukaryota</taxon>
        <taxon>Metazoa</taxon>
        <taxon>Spiralia</taxon>
        <taxon>Lophotrochozoa</taxon>
        <taxon>Platyhelminthes</taxon>
        <taxon>Trematoda</taxon>
        <taxon>Digenea</taxon>
        <taxon>Strigeidida</taxon>
        <taxon>Schistosomatoidea</taxon>
        <taxon>Schistosomatidae</taxon>
        <taxon>Schistosoma</taxon>
    </lineage>
</organism>
<accession>A0A183LI48</accession>
<protein>
    <submittedName>
        <fullName evidence="2">Uncharacterized protein</fullName>
    </submittedName>
</protein>
<gene>
    <name evidence="2" type="ORF">SMRZ_LOCUS3473</name>
</gene>
<dbReference type="EMBL" id="UZAI01000992">
    <property type="protein sequence ID" value="VDO58188.1"/>
    <property type="molecule type" value="Genomic_DNA"/>
</dbReference>
<reference evidence="2 3" key="1">
    <citation type="submission" date="2018-11" db="EMBL/GenBank/DDBJ databases">
        <authorList>
            <consortium name="Pathogen Informatics"/>
        </authorList>
    </citation>
    <scope>NUCLEOTIDE SEQUENCE [LARGE SCALE GENOMIC DNA]</scope>
    <source>
        <strain evidence="2 3">Zambia</strain>
    </source>
</reference>
<feature type="compositionally biased region" description="Acidic residues" evidence="1">
    <location>
        <begin position="194"/>
        <end position="210"/>
    </location>
</feature>
<keyword evidence="3" id="KW-1185">Reference proteome</keyword>
<dbReference type="AlphaFoldDB" id="A0A183LI48"/>